<dbReference type="SUPFAM" id="SSF51735">
    <property type="entry name" value="NAD(P)-binding Rossmann-fold domains"/>
    <property type="match status" value="1"/>
</dbReference>
<dbReference type="Gene3D" id="3.40.50.720">
    <property type="entry name" value="NAD(P)-binding Rossmann-like Domain"/>
    <property type="match status" value="1"/>
</dbReference>
<dbReference type="PANTHER" id="PTHR43975">
    <property type="entry name" value="ZGC:101858"/>
    <property type="match status" value="1"/>
</dbReference>
<dbReference type="InterPro" id="IPR036291">
    <property type="entry name" value="NAD(P)-bd_dom_sf"/>
</dbReference>
<dbReference type="AlphaFoldDB" id="B9BPR1"/>
<comment type="similarity">
    <text evidence="1">Belongs to the short-chain dehydrogenases/reductases (SDR) family.</text>
</comment>
<accession>B9BPR1</accession>
<proteinExistence type="inferred from homology"/>
<sequence>MSSFSRDALPCRKSASRHVHLRFHEGLMPSFDKQVVLITGGGAGIGLAAAVAFAREGAHVVITGRREAALAAIAQSVPGVSYVVADAGNAADAARTVDAVIARCGRLDVLVNNAGAGAILPLSSASFEAISAIFAVNTLGPSLLASAALPHLTRVRGSIVNVSSTYGHKAAALLSHYAASKAALEHMTRCWALELAPAGVRVNAVAAGPTETEFLSERMSLSTAQVDAIKAQERERIPLGRRGEPEDVAAWIVAMASPQAAWMTGQVVTVDGGLDAT</sequence>
<dbReference type="PRINTS" id="PR00081">
    <property type="entry name" value="GDHRDH"/>
</dbReference>
<evidence type="ECO:0000313" key="2">
    <source>
        <dbReference type="EMBL" id="EEE07579.1"/>
    </source>
</evidence>
<dbReference type="Pfam" id="PF13561">
    <property type="entry name" value="adh_short_C2"/>
    <property type="match status" value="1"/>
</dbReference>
<dbReference type="CDD" id="cd05233">
    <property type="entry name" value="SDR_c"/>
    <property type="match status" value="1"/>
</dbReference>
<dbReference type="Proteomes" id="UP000004535">
    <property type="component" value="Unassembled WGS sequence"/>
</dbReference>
<comment type="caution">
    <text evidence="2">The sequence shown here is derived from an EMBL/GenBank/DDBJ whole genome shotgun (WGS) entry which is preliminary data.</text>
</comment>
<dbReference type="FunFam" id="3.40.50.720:FF:000084">
    <property type="entry name" value="Short-chain dehydrogenase reductase"/>
    <property type="match status" value="1"/>
</dbReference>
<dbReference type="PANTHER" id="PTHR43975:SF2">
    <property type="entry name" value="EG:BACR7A4.14 PROTEIN-RELATED"/>
    <property type="match status" value="1"/>
</dbReference>
<dbReference type="EMBL" id="ACFC01000004">
    <property type="protein sequence ID" value="EEE07579.1"/>
    <property type="molecule type" value="Genomic_DNA"/>
</dbReference>
<evidence type="ECO:0000256" key="1">
    <source>
        <dbReference type="ARBA" id="ARBA00006484"/>
    </source>
</evidence>
<organism evidence="2 3">
    <name type="scientific">Burkholderia multivorans CGD2</name>
    <dbReference type="NCBI Taxonomy" id="513052"/>
    <lineage>
        <taxon>Bacteria</taxon>
        <taxon>Pseudomonadati</taxon>
        <taxon>Pseudomonadota</taxon>
        <taxon>Betaproteobacteria</taxon>
        <taxon>Burkholderiales</taxon>
        <taxon>Burkholderiaceae</taxon>
        <taxon>Burkholderia</taxon>
        <taxon>Burkholderia cepacia complex</taxon>
    </lineage>
</organism>
<dbReference type="InterPro" id="IPR002347">
    <property type="entry name" value="SDR_fam"/>
</dbReference>
<evidence type="ECO:0000313" key="3">
    <source>
        <dbReference type="Proteomes" id="UP000004535"/>
    </source>
</evidence>
<gene>
    <name evidence="2" type="ORF">BURMUCGD2_6682</name>
</gene>
<name>B9BPR1_9BURK</name>
<dbReference type="PROSITE" id="PS00061">
    <property type="entry name" value="ADH_SHORT"/>
    <property type="match status" value="1"/>
</dbReference>
<dbReference type="PRINTS" id="PR00080">
    <property type="entry name" value="SDRFAMILY"/>
</dbReference>
<protein>
    <submittedName>
        <fullName evidence="2">Oxidoreductase, short chain dehydrogenase/reductase family</fullName>
    </submittedName>
</protein>
<reference evidence="2 3" key="1">
    <citation type="journal article" date="2012" name="J. Bacteriol.">
        <title>Draft Genome Sequence Determination for Cystic Fibrosis and Chronic Granulomatous Disease Burkholderia multivorans Isolates.</title>
        <authorList>
            <person name="Varga J.J."/>
            <person name="Losada L."/>
            <person name="Zelazny A.M."/>
            <person name="Brinkac L."/>
            <person name="Harkins D."/>
            <person name="Radune D."/>
            <person name="Hostetler J."/>
            <person name="Sampaio E.P."/>
            <person name="Ronning C.M."/>
            <person name="Nierman W.C."/>
            <person name="Greenberg D.E."/>
            <person name="Holland S.M."/>
            <person name="Goldberg J.B."/>
        </authorList>
    </citation>
    <scope>NUCLEOTIDE SEQUENCE [LARGE SCALE GENOMIC DNA]</scope>
    <source>
        <strain evidence="2 3">CGD2</strain>
    </source>
</reference>
<dbReference type="InterPro" id="IPR020904">
    <property type="entry name" value="Sc_DH/Rdtase_CS"/>
</dbReference>